<keyword evidence="2" id="KW-1185">Reference proteome</keyword>
<dbReference type="Pfam" id="PF04978">
    <property type="entry name" value="MST"/>
    <property type="match status" value="1"/>
</dbReference>
<dbReference type="EMBL" id="CP009896">
    <property type="protein sequence ID" value="AIY17172.1"/>
    <property type="molecule type" value="Genomic_DNA"/>
</dbReference>
<dbReference type="GeneID" id="96609446"/>
<proteinExistence type="predicted"/>
<gene>
    <name evidence="1" type="ORF">KR76_11165</name>
</gene>
<accession>A0A0A1DKK5</accession>
<dbReference type="InterPro" id="IPR034660">
    <property type="entry name" value="DinB/YfiT-like"/>
</dbReference>
<dbReference type="RefSeq" id="WP_038678298.1">
    <property type="nucleotide sequence ID" value="NZ_BJMC01000008.1"/>
</dbReference>
<dbReference type="OrthoDB" id="4548523at2"/>
<dbReference type="STRING" id="2045.KR76_11165"/>
<organism evidence="1 2">
    <name type="scientific">Nocardioides simplex</name>
    <name type="common">Arthrobacter simplex</name>
    <dbReference type="NCBI Taxonomy" id="2045"/>
    <lineage>
        <taxon>Bacteria</taxon>
        <taxon>Bacillati</taxon>
        <taxon>Actinomycetota</taxon>
        <taxon>Actinomycetes</taxon>
        <taxon>Propionibacteriales</taxon>
        <taxon>Nocardioidaceae</taxon>
        <taxon>Pimelobacter</taxon>
    </lineage>
</organism>
<sequence>MAELETQREPAPRNDDGERDTTLAFLAFARHSVLKKVEGLADDQLRRRLVVSDTTLLGLLQHLVDGERYWFGHVVGGDPRWAEVDFSMVVPDDRTGADLVADYRAAIAESDRHLAAAGSWDDQVAAPPDDERRWSVRWVVAHMTSEVARHAGHADILREQIDEVTGR</sequence>
<dbReference type="AlphaFoldDB" id="A0A0A1DKK5"/>
<dbReference type="InterPro" id="IPR007061">
    <property type="entry name" value="MST-like"/>
</dbReference>
<dbReference type="eggNOG" id="COG2318">
    <property type="taxonomic scope" value="Bacteria"/>
</dbReference>
<dbReference type="Gene3D" id="1.20.120.450">
    <property type="entry name" value="dinb family like domain"/>
    <property type="match status" value="1"/>
</dbReference>
<dbReference type="HOGENOM" id="CLU_097062_2_1_11"/>
<reference evidence="1 2" key="1">
    <citation type="journal article" date="2015" name="Genome Announc.">
        <title>Complete Genome Sequence of Steroid-Transforming Nocardioides simplex VKM Ac-2033D.</title>
        <authorList>
            <person name="Shtratnikova V.Y."/>
            <person name="Schelkunov M.I."/>
            <person name="Pekov Y.A."/>
            <person name="Fokina V.V."/>
            <person name="Logacheva M.D."/>
            <person name="Sokolov S.L."/>
            <person name="Bragin E.Y."/>
            <person name="Ashapkin V.V."/>
            <person name="Donova M.V."/>
        </authorList>
    </citation>
    <scope>NUCLEOTIDE SEQUENCE [LARGE SCALE GENOMIC DNA]</scope>
    <source>
        <strain evidence="1 2">VKM Ac-2033D</strain>
    </source>
</reference>
<protein>
    <submittedName>
        <fullName evidence="1">Uncharacterized protein</fullName>
    </submittedName>
</protein>
<evidence type="ECO:0000313" key="1">
    <source>
        <dbReference type="EMBL" id="AIY17172.1"/>
    </source>
</evidence>
<evidence type="ECO:0000313" key="2">
    <source>
        <dbReference type="Proteomes" id="UP000030300"/>
    </source>
</evidence>
<dbReference type="KEGG" id="psim:KR76_11165"/>
<dbReference type="Proteomes" id="UP000030300">
    <property type="component" value="Chromosome"/>
</dbReference>
<dbReference type="SUPFAM" id="SSF109854">
    <property type="entry name" value="DinB/YfiT-like putative metalloenzymes"/>
    <property type="match status" value="1"/>
</dbReference>
<name>A0A0A1DKK5_NOCSI</name>